<evidence type="ECO:0000313" key="2">
    <source>
        <dbReference type="EMBL" id="PYE17508.1"/>
    </source>
</evidence>
<evidence type="ECO:0000256" key="1">
    <source>
        <dbReference type="SAM" id="SignalP"/>
    </source>
</evidence>
<dbReference type="Gene3D" id="3.40.50.1820">
    <property type="entry name" value="alpha/beta hydrolase"/>
    <property type="match status" value="1"/>
</dbReference>
<name>A0A318S292_WILLI</name>
<sequence length="317" mass="32754">MRRFLRLVVLSAVATVGLAALLPATASGAPLPVSYDFNTGIIAELTDPNGSLPGTNDWSCRPNANHPHPVVLVHGGFASQQVNWGVYGPLLKNEGYCVYTLTYGAIPGAAWPLSAIGALAPLESGAAELSSFVDRVRSSTGANKVDIVSHSQGSLTSGYYIKFLGGDATVANLVSLGALWQGTGSGENTLGALQEQFGLPNVPSIPFCPACTQAVSGEPFIEKLNSGGSPYVPGVRYTNISTEYDELVIPYSSGQVPGPTGTDVTNIVVQQGCSMDHTAHRGLAATRRVAAFVLTALDPSSPRSAPCAVVEPNSGVG</sequence>
<dbReference type="SUPFAM" id="SSF53474">
    <property type="entry name" value="alpha/beta-Hydrolases"/>
    <property type="match status" value="1"/>
</dbReference>
<reference evidence="2 3" key="1">
    <citation type="submission" date="2018-06" db="EMBL/GenBank/DDBJ databases">
        <title>Genomic Encyclopedia of Type Strains, Phase IV (KMG-IV): sequencing the most valuable type-strain genomes for metagenomic binning, comparative biology and taxonomic classification.</title>
        <authorList>
            <person name="Goeker M."/>
        </authorList>
    </citation>
    <scope>NUCLEOTIDE SEQUENCE [LARGE SCALE GENOMIC DNA]</scope>
    <source>
        <strain evidence="2 3">DSM 45521</strain>
    </source>
</reference>
<dbReference type="AlphaFoldDB" id="A0A318S292"/>
<protein>
    <submittedName>
        <fullName evidence="2">Lipase (Class 2)</fullName>
    </submittedName>
</protein>
<feature type="chain" id="PRO_5016327634" evidence="1">
    <location>
        <begin position="29"/>
        <end position="317"/>
    </location>
</feature>
<dbReference type="GO" id="GO:0016298">
    <property type="term" value="F:lipase activity"/>
    <property type="evidence" value="ECO:0007669"/>
    <property type="project" value="TreeGrafter"/>
</dbReference>
<dbReference type="PANTHER" id="PTHR32015">
    <property type="entry name" value="FASTING INDUCED LIPASE"/>
    <property type="match status" value="1"/>
</dbReference>
<dbReference type="RefSeq" id="WP_110469746.1">
    <property type="nucleotide sequence ID" value="NZ_QJSP01000006.1"/>
</dbReference>
<feature type="signal peptide" evidence="1">
    <location>
        <begin position="1"/>
        <end position="28"/>
    </location>
</feature>
<dbReference type="Proteomes" id="UP000247591">
    <property type="component" value="Unassembled WGS sequence"/>
</dbReference>
<accession>A0A318S292</accession>
<dbReference type="GO" id="GO:0016042">
    <property type="term" value="P:lipid catabolic process"/>
    <property type="evidence" value="ECO:0007669"/>
    <property type="project" value="InterPro"/>
</dbReference>
<dbReference type="EMBL" id="QJSP01000006">
    <property type="protein sequence ID" value="PYE17508.1"/>
    <property type="molecule type" value="Genomic_DNA"/>
</dbReference>
<keyword evidence="3" id="KW-1185">Reference proteome</keyword>
<proteinExistence type="predicted"/>
<dbReference type="Pfam" id="PF01674">
    <property type="entry name" value="Lipase_2"/>
    <property type="match status" value="1"/>
</dbReference>
<evidence type="ECO:0000313" key="3">
    <source>
        <dbReference type="Proteomes" id="UP000247591"/>
    </source>
</evidence>
<keyword evidence="1" id="KW-0732">Signal</keyword>
<dbReference type="InterPro" id="IPR029058">
    <property type="entry name" value="AB_hydrolase_fold"/>
</dbReference>
<gene>
    <name evidence="2" type="ORF">DFR67_106211</name>
</gene>
<dbReference type="OrthoDB" id="8871309at2"/>
<dbReference type="InterPro" id="IPR002918">
    <property type="entry name" value="Lipase_EstA/Esterase_EstB"/>
</dbReference>
<comment type="caution">
    <text evidence="2">The sequence shown here is derived from an EMBL/GenBank/DDBJ whole genome shotgun (WGS) entry which is preliminary data.</text>
</comment>
<dbReference type="PANTHER" id="PTHR32015:SF1">
    <property type="entry name" value="LIPASE"/>
    <property type="match status" value="1"/>
</dbReference>
<organism evidence="2 3">
    <name type="scientific">Williamsia limnetica</name>
    <dbReference type="NCBI Taxonomy" id="882452"/>
    <lineage>
        <taxon>Bacteria</taxon>
        <taxon>Bacillati</taxon>
        <taxon>Actinomycetota</taxon>
        <taxon>Actinomycetes</taxon>
        <taxon>Mycobacteriales</taxon>
        <taxon>Nocardiaceae</taxon>
        <taxon>Williamsia</taxon>
    </lineage>
</organism>